<evidence type="ECO:0000256" key="2">
    <source>
        <dbReference type="SAM" id="MobiDB-lite"/>
    </source>
</evidence>
<dbReference type="GO" id="GO:0005730">
    <property type="term" value="C:nucleolus"/>
    <property type="evidence" value="ECO:0007669"/>
    <property type="project" value="TreeGrafter"/>
</dbReference>
<feature type="compositionally biased region" description="Basic and acidic residues" evidence="2">
    <location>
        <begin position="38"/>
        <end position="48"/>
    </location>
</feature>
<evidence type="ECO:0000313" key="3">
    <source>
        <dbReference type="EMBL" id="TNY22076.1"/>
    </source>
</evidence>
<feature type="coiled-coil region" evidence="1">
    <location>
        <begin position="102"/>
        <end position="129"/>
    </location>
</feature>
<dbReference type="PANTHER" id="PTHR13282:SF6">
    <property type="entry name" value="PROTEIN FAM32A"/>
    <property type="match status" value="1"/>
</dbReference>
<dbReference type="EMBL" id="SOZI01000031">
    <property type="protein sequence ID" value="TNY22076.1"/>
    <property type="molecule type" value="Genomic_DNA"/>
</dbReference>
<dbReference type="STRING" id="5288.A0A5C5G0J7"/>
<feature type="region of interest" description="Disordered" evidence="2">
    <location>
        <begin position="1"/>
        <end position="95"/>
    </location>
</feature>
<comment type="caution">
    <text evidence="3">The sequence shown here is derived from an EMBL/GenBank/DDBJ whole genome shotgun (WGS) entry which is preliminary data.</text>
</comment>
<dbReference type="Pfam" id="PF08555">
    <property type="entry name" value="FAM32A"/>
    <property type="match status" value="1"/>
</dbReference>
<evidence type="ECO:0000256" key="1">
    <source>
        <dbReference type="SAM" id="Coils"/>
    </source>
</evidence>
<reference evidence="3 4" key="1">
    <citation type="submission" date="2019-03" db="EMBL/GenBank/DDBJ databases">
        <title>Rhodosporidium diobovatum UCD-FST 08-225 genome sequencing, assembly, and annotation.</title>
        <authorList>
            <person name="Fakankun I.U."/>
            <person name="Fristensky B."/>
            <person name="Levin D.B."/>
        </authorList>
    </citation>
    <scope>NUCLEOTIDE SEQUENCE [LARGE SCALE GENOMIC DNA]</scope>
    <source>
        <strain evidence="3 4">UCD-FST 08-225</strain>
    </source>
</reference>
<feature type="compositionally biased region" description="Low complexity" evidence="2">
    <location>
        <begin position="73"/>
        <end position="84"/>
    </location>
</feature>
<dbReference type="PANTHER" id="PTHR13282">
    <property type="entry name" value="PROTEIN FAM32A"/>
    <property type="match status" value="1"/>
</dbReference>
<name>A0A5C5G0J7_9BASI</name>
<organism evidence="3 4">
    <name type="scientific">Rhodotorula diobovata</name>
    <dbReference type="NCBI Taxonomy" id="5288"/>
    <lineage>
        <taxon>Eukaryota</taxon>
        <taxon>Fungi</taxon>
        <taxon>Dikarya</taxon>
        <taxon>Basidiomycota</taxon>
        <taxon>Pucciniomycotina</taxon>
        <taxon>Microbotryomycetes</taxon>
        <taxon>Sporidiobolales</taxon>
        <taxon>Sporidiobolaceae</taxon>
        <taxon>Rhodotorula</taxon>
    </lineage>
</organism>
<proteinExistence type="predicted"/>
<accession>A0A5C5G0J7</accession>
<gene>
    <name evidence="3" type="ORF">DMC30DRAFT_415419</name>
</gene>
<keyword evidence="4" id="KW-1185">Reference proteome</keyword>
<feature type="compositionally biased region" description="Basic residues" evidence="2">
    <location>
        <begin position="27"/>
        <end position="37"/>
    </location>
</feature>
<keyword evidence="1" id="KW-0175">Coiled coil</keyword>
<dbReference type="AlphaFoldDB" id="A0A5C5G0J7"/>
<dbReference type="Proteomes" id="UP000311382">
    <property type="component" value="Unassembled WGS sequence"/>
</dbReference>
<dbReference type="InterPro" id="IPR013865">
    <property type="entry name" value="FAM32A"/>
</dbReference>
<sequence length="138" mass="14422">MPASDYQHKPGGSLKLKGAGGAVDPTKKKKKKSSSSKKARDEGDRERAVSASGSGQERSESPAVTGGGGGGASASSSTSVAASGKTEAQRRFEEVQRKRLLEKAAKAAVKSHKERVAEFNEKLENLSEHYDIPKVGPG</sequence>
<evidence type="ECO:0000313" key="4">
    <source>
        <dbReference type="Proteomes" id="UP000311382"/>
    </source>
</evidence>
<protein>
    <submittedName>
        <fullName evidence="3">DUF1754-domain-containing protein</fullName>
    </submittedName>
</protein>